<evidence type="ECO:0000313" key="1">
    <source>
        <dbReference type="EMBL" id="ABO18237.1"/>
    </source>
</evidence>
<keyword evidence="2" id="KW-1185">Reference proteome</keyword>
<dbReference type="Proteomes" id="UP000001430">
    <property type="component" value="Chromosome"/>
</dbReference>
<dbReference type="STRING" id="167546.P9301_16141"/>
<proteinExistence type="predicted"/>
<dbReference type="KEGG" id="pmg:P9301_16141"/>
<dbReference type="AlphaFoldDB" id="A3PER2"/>
<gene>
    <name evidence="1" type="ordered locus">P9301_16141</name>
</gene>
<sequence length="115" mass="13506">MSTLHSKYLEEDFRTIEACKKYLLPKQFGDRKYFTAYIRKATRQGIRLDDSVVLEIWMARKNAKEAGFDRIFQNQRANETLVSKNLGKFSRLWQEALLKSEYNNQMPSFSGLVTS</sequence>
<evidence type="ECO:0000313" key="2">
    <source>
        <dbReference type="Proteomes" id="UP000001430"/>
    </source>
</evidence>
<name>A3PER2_PROM0</name>
<reference evidence="1 2" key="1">
    <citation type="journal article" date="2007" name="PLoS Genet.">
        <title>Patterns and implications of gene gain and loss in the evolution of Prochlorococcus.</title>
        <authorList>
            <person name="Kettler G.C."/>
            <person name="Martiny A.C."/>
            <person name="Huang K."/>
            <person name="Zucker J."/>
            <person name="Coleman M.L."/>
            <person name="Rodrigue S."/>
            <person name="Chen F."/>
            <person name="Lapidus A."/>
            <person name="Ferriera S."/>
            <person name="Johnson J."/>
            <person name="Steglich C."/>
            <person name="Church G.M."/>
            <person name="Richardson P."/>
            <person name="Chisholm S.W."/>
        </authorList>
    </citation>
    <scope>NUCLEOTIDE SEQUENCE [LARGE SCALE GENOMIC DNA]</scope>
    <source>
        <strain evidence="1 2">MIT 9301</strain>
    </source>
</reference>
<dbReference type="HOGENOM" id="CLU_2106824_0_0_3"/>
<dbReference type="EMBL" id="CP000576">
    <property type="protein sequence ID" value="ABO18237.1"/>
    <property type="molecule type" value="Genomic_DNA"/>
</dbReference>
<organism evidence="1 2">
    <name type="scientific">Prochlorococcus marinus (strain MIT 9301)</name>
    <dbReference type="NCBI Taxonomy" id="167546"/>
    <lineage>
        <taxon>Bacteria</taxon>
        <taxon>Bacillati</taxon>
        <taxon>Cyanobacteriota</taxon>
        <taxon>Cyanophyceae</taxon>
        <taxon>Synechococcales</taxon>
        <taxon>Prochlorococcaceae</taxon>
        <taxon>Prochlorococcus</taxon>
    </lineage>
</organism>
<protein>
    <submittedName>
        <fullName evidence="1">Uncharacterized protein</fullName>
    </submittedName>
</protein>
<dbReference type="RefSeq" id="WP_011863537.1">
    <property type="nucleotide sequence ID" value="NC_009091.1"/>
</dbReference>
<accession>A3PER2</accession>